<name>A0A8X6P9Y3_NEPPI</name>
<keyword evidence="2" id="KW-1185">Reference proteome</keyword>
<reference evidence="1" key="1">
    <citation type="submission" date="2020-08" db="EMBL/GenBank/DDBJ databases">
        <title>Multicomponent nature underlies the extraordinary mechanical properties of spider dragline silk.</title>
        <authorList>
            <person name="Kono N."/>
            <person name="Nakamura H."/>
            <person name="Mori M."/>
            <person name="Yoshida Y."/>
            <person name="Ohtoshi R."/>
            <person name="Malay A.D."/>
            <person name="Moran D.A.P."/>
            <person name="Tomita M."/>
            <person name="Numata K."/>
            <person name="Arakawa K."/>
        </authorList>
    </citation>
    <scope>NUCLEOTIDE SEQUENCE</scope>
</reference>
<dbReference type="AlphaFoldDB" id="A0A8X6P9Y3"/>
<sequence>MGITSGLASCVVFSYFMIVLRDNAISELSEHIVGLTVAFTAESPLLSFHHNNISLHMEKQRIIYLYFIYFSSHPNSTIFLQLKTLGLTSNRYLHPSFLEHQEIFPLAGGHLERNL</sequence>
<proteinExistence type="predicted"/>
<gene>
    <name evidence="1" type="ORF">NPIL_486971</name>
</gene>
<dbReference type="Proteomes" id="UP000887013">
    <property type="component" value="Unassembled WGS sequence"/>
</dbReference>
<organism evidence="1 2">
    <name type="scientific">Nephila pilipes</name>
    <name type="common">Giant wood spider</name>
    <name type="synonym">Nephila maculata</name>
    <dbReference type="NCBI Taxonomy" id="299642"/>
    <lineage>
        <taxon>Eukaryota</taxon>
        <taxon>Metazoa</taxon>
        <taxon>Ecdysozoa</taxon>
        <taxon>Arthropoda</taxon>
        <taxon>Chelicerata</taxon>
        <taxon>Arachnida</taxon>
        <taxon>Araneae</taxon>
        <taxon>Araneomorphae</taxon>
        <taxon>Entelegynae</taxon>
        <taxon>Araneoidea</taxon>
        <taxon>Nephilidae</taxon>
        <taxon>Nephila</taxon>
    </lineage>
</organism>
<comment type="caution">
    <text evidence="1">The sequence shown here is derived from an EMBL/GenBank/DDBJ whole genome shotgun (WGS) entry which is preliminary data.</text>
</comment>
<evidence type="ECO:0000313" key="2">
    <source>
        <dbReference type="Proteomes" id="UP000887013"/>
    </source>
</evidence>
<dbReference type="EMBL" id="BMAW01067387">
    <property type="protein sequence ID" value="GFT59554.1"/>
    <property type="molecule type" value="Genomic_DNA"/>
</dbReference>
<protein>
    <submittedName>
        <fullName evidence="1">Uncharacterized protein</fullName>
    </submittedName>
</protein>
<accession>A0A8X6P9Y3</accession>
<evidence type="ECO:0000313" key="1">
    <source>
        <dbReference type="EMBL" id="GFT59554.1"/>
    </source>
</evidence>